<protein>
    <recommendedName>
        <fullName evidence="3">Helix-turn-helix domain-containing protein</fullName>
    </recommendedName>
</protein>
<reference evidence="1 2" key="1">
    <citation type="submission" date="2013-06" db="EMBL/GenBank/DDBJ databases">
        <title>Draft genome sequence of Thauera terpenica.</title>
        <authorList>
            <person name="Liu B."/>
            <person name="Frostegard A.H."/>
            <person name="Shapleigh J.P."/>
        </authorList>
    </citation>
    <scope>NUCLEOTIDE SEQUENCE [LARGE SCALE GENOMIC DNA]</scope>
    <source>
        <strain evidence="1 2">58Eu</strain>
    </source>
</reference>
<dbReference type="PATRIC" id="fig|1348657.5.peg.1626"/>
<dbReference type="InterPro" id="IPR009061">
    <property type="entry name" value="DNA-bd_dom_put_sf"/>
</dbReference>
<gene>
    <name evidence="1" type="ORF">M622_03255</name>
</gene>
<dbReference type="EMBL" id="ATJV01000048">
    <property type="protein sequence ID" value="EPZ15885.1"/>
    <property type="molecule type" value="Genomic_DNA"/>
</dbReference>
<organism evidence="1 2">
    <name type="scientific">Thauera terpenica 58Eu</name>
    <dbReference type="NCBI Taxonomy" id="1348657"/>
    <lineage>
        <taxon>Bacteria</taxon>
        <taxon>Pseudomonadati</taxon>
        <taxon>Pseudomonadota</taxon>
        <taxon>Betaproteobacteria</taxon>
        <taxon>Rhodocyclales</taxon>
        <taxon>Zoogloeaceae</taxon>
        <taxon>Thauera</taxon>
    </lineage>
</organism>
<comment type="caution">
    <text evidence="1">The sequence shown here is derived from an EMBL/GenBank/DDBJ whole genome shotgun (WGS) entry which is preliminary data.</text>
</comment>
<dbReference type="Proteomes" id="UP000015455">
    <property type="component" value="Unassembled WGS sequence"/>
</dbReference>
<dbReference type="SUPFAM" id="SSF46955">
    <property type="entry name" value="Putative DNA-binding domain"/>
    <property type="match status" value="1"/>
</dbReference>
<dbReference type="AlphaFoldDB" id="S9ZET1"/>
<dbReference type="eggNOG" id="COG3311">
    <property type="taxonomic scope" value="Bacteria"/>
</dbReference>
<evidence type="ECO:0008006" key="3">
    <source>
        <dbReference type="Google" id="ProtNLM"/>
    </source>
</evidence>
<evidence type="ECO:0000313" key="2">
    <source>
        <dbReference type="Proteomes" id="UP000015455"/>
    </source>
</evidence>
<sequence>MDSCQLIRKETKMEVAHLNQKQLAARWSISEATLERWRSEGLGPKFLKLCGRVLYRQVDIEAYEESCLATSIRTVATQASVSMVTSADGYCRRNDQSA</sequence>
<evidence type="ECO:0000313" key="1">
    <source>
        <dbReference type="EMBL" id="EPZ15885.1"/>
    </source>
</evidence>
<keyword evidence="2" id="KW-1185">Reference proteome</keyword>
<proteinExistence type="predicted"/>
<accession>S9ZET1</accession>
<dbReference type="STRING" id="1348657.M622_03255"/>
<name>S9ZET1_9RHOO</name>